<dbReference type="EMBL" id="CP101509">
    <property type="protein sequence ID" value="UTV30844.1"/>
    <property type="molecule type" value="Genomic_DNA"/>
</dbReference>
<dbReference type="Proteomes" id="UP001057998">
    <property type="component" value="Chromosome 2"/>
</dbReference>
<dbReference type="RefSeq" id="WP_255392212.1">
    <property type="nucleotide sequence ID" value="NZ_CP101509.1"/>
</dbReference>
<keyword evidence="3" id="KW-1185">Reference proteome</keyword>
<evidence type="ECO:0000256" key="1">
    <source>
        <dbReference type="SAM" id="MobiDB-lite"/>
    </source>
</evidence>
<protein>
    <recommendedName>
        <fullName evidence="4">C2H2-type domain-containing protein</fullName>
    </recommendedName>
</protein>
<proteinExistence type="predicted"/>
<evidence type="ECO:0000313" key="2">
    <source>
        <dbReference type="EMBL" id="UTV30844.1"/>
    </source>
</evidence>
<feature type="region of interest" description="Disordered" evidence="1">
    <location>
        <begin position="307"/>
        <end position="330"/>
    </location>
</feature>
<accession>A0ABY5GNC7</accession>
<sequence>MSEKKPNQPRESITFKCVHCNFTFKAAPERVEDEPKRAHPFRYFGKCTNCQREVQQVPWEVGQFCSVLASTGPKTAEGKARSAANLAGHPTAAERAITRFNALKHGANAKTALFFPARPGKYPQCATCDVDHAYCATQPACIKRTELMMQHLIAFQSGDPTKLTELHAINQANLAAIFQDMMQTIVADGVSLRNPVYDFDKEGGFHIGQYKDGHGDMQTIEEVKAHPLLKPMLDMLSKNNLSMADLNMTPKVQVDQGIEMGKTLEQEDERESALEYQQKMNEQMAGLRQLISRSQQRVRNDSILIEHNHENGAEEAEVIEVDGHEVSKDG</sequence>
<reference evidence="2" key="1">
    <citation type="submission" date="2022-07" db="EMBL/GenBank/DDBJ databases">
        <title>Genome sequencing of Photobacterium atrarenae GJH2-4.</title>
        <authorList>
            <person name="Park S.-J."/>
        </authorList>
    </citation>
    <scope>NUCLEOTIDE SEQUENCE</scope>
    <source>
        <strain evidence="2">GJH2-4</strain>
    </source>
</reference>
<evidence type="ECO:0000313" key="3">
    <source>
        <dbReference type="Proteomes" id="UP001057998"/>
    </source>
</evidence>
<name>A0ABY5GNC7_9GAMM</name>
<evidence type="ECO:0008006" key="4">
    <source>
        <dbReference type="Google" id="ProtNLM"/>
    </source>
</evidence>
<feature type="compositionally biased region" description="Basic and acidic residues" evidence="1">
    <location>
        <begin position="321"/>
        <end position="330"/>
    </location>
</feature>
<gene>
    <name evidence="2" type="ORF">NNL38_20015</name>
</gene>
<organism evidence="2 3">
    <name type="scientific">Photobacterium atrarenae</name>
    <dbReference type="NCBI Taxonomy" id="865757"/>
    <lineage>
        <taxon>Bacteria</taxon>
        <taxon>Pseudomonadati</taxon>
        <taxon>Pseudomonadota</taxon>
        <taxon>Gammaproteobacteria</taxon>
        <taxon>Vibrionales</taxon>
        <taxon>Vibrionaceae</taxon>
        <taxon>Photobacterium</taxon>
    </lineage>
</organism>